<proteinExistence type="predicted"/>
<gene>
    <name evidence="1" type="ORF">B0H66DRAFT_621880</name>
</gene>
<name>A0AAE0I5U2_9PEZI</name>
<evidence type="ECO:0000313" key="1">
    <source>
        <dbReference type="EMBL" id="KAK3318126.1"/>
    </source>
</evidence>
<accession>A0AAE0I5U2</accession>
<dbReference type="Proteomes" id="UP001283341">
    <property type="component" value="Unassembled WGS sequence"/>
</dbReference>
<keyword evidence="2" id="KW-1185">Reference proteome</keyword>
<protein>
    <submittedName>
        <fullName evidence="1">Uncharacterized protein</fullName>
    </submittedName>
</protein>
<organism evidence="1 2">
    <name type="scientific">Apodospora peruviana</name>
    <dbReference type="NCBI Taxonomy" id="516989"/>
    <lineage>
        <taxon>Eukaryota</taxon>
        <taxon>Fungi</taxon>
        <taxon>Dikarya</taxon>
        <taxon>Ascomycota</taxon>
        <taxon>Pezizomycotina</taxon>
        <taxon>Sordariomycetes</taxon>
        <taxon>Sordariomycetidae</taxon>
        <taxon>Sordariales</taxon>
        <taxon>Lasiosphaeriaceae</taxon>
        <taxon>Apodospora</taxon>
    </lineage>
</organism>
<reference evidence="1" key="2">
    <citation type="submission" date="2023-06" db="EMBL/GenBank/DDBJ databases">
        <authorList>
            <consortium name="Lawrence Berkeley National Laboratory"/>
            <person name="Haridas S."/>
            <person name="Hensen N."/>
            <person name="Bonometti L."/>
            <person name="Westerberg I."/>
            <person name="Brannstrom I.O."/>
            <person name="Guillou S."/>
            <person name="Cros-Aarteil S."/>
            <person name="Calhoun S."/>
            <person name="Kuo A."/>
            <person name="Mondo S."/>
            <person name="Pangilinan J."/>
            <person name="Riley R."/>
            <person name="Labutti K."/>
            <person name="Andreopoulos B."/>
            <person name="Lipzen A."/>
            <person name="Chen C."/>
            <person name="Yanf M."/>
            <person name="Daum C."/>
            <person name="Ng V."/>
            <person name="Clum A."/>
            <person name="Steindorff A."/>
            <person name="Ohm R."/>
            <person name="Martin F."/>
            <person name="Silar P."/>
            <person name="Natvig D."/>
            <person name="Lalanne C."/>
            <person name="Gautier V."/>
            <person name="Ament-Velasquez S.L."/>
            <person name="Kruys A."/>
            <person name="Hutchinson M.I."/>
            <person name="Powell A.J."/>
            <person name="Barry K."/>
            <person name="Miller A.N."/>
            <person name="Grigoriev I.V."/>
            <person name="Debuchy R."/>
            <person name="Gladieux P."/>
            <person name="Thoren M.H."/>
            <person name="Johannesson H."/>
        </authorList>
    </citation>
    <scope>NUCLEOTIDE SEQUENCE</scope>
    <source>
        <strain evidence="1">CBS 118394</strain>
    </source>
</reference>
<evidence type="ECO:0000313" key="2">
    <source>
        <dbReference type="Proteomes" id="UP001283341"/>
    </source>
</evidence>
<comment type="caution">
    <text evidence="1">The sequence shown here is derived from an EMBL/GenBank/DDBJ whole genome shotgun (WGS) entry which is preliminary data.</text>
</comment>
<reference evidence="1" key="1">
    <citation type="journal article" date="2023" name="Mol. Phylogenet. Evol.">
        <title>Genome-scale phylogeny and comparative genomics of the fungal order Sordariales.</title>
        <authorList>
            <person name="Hensen N."/>
            <person name="Bonometti L."/>
            <person name="Westerberg I."/>
            <person name="Brannstrom I.O."/>
            <person name="Guillou S."/>
            <person name="Cros-Aarteil S."/>
            <person name="Calhoun S."/>
            <person name="Haridas S."/>
            <person name="Kuo A."/>
            <person name="Mondo S."/>
            <person name="Pangilinan J."/>
            <person name="Riley R."/>
            <person name="LaButti K."/>
            <person name="Andreopoulos B."/>
            <person name="Lipzen A."/>
            <person name="Chen C."/>
            <person name="Yan M."/>
            <person name="Daum C."/>
            <person name="Ng V."/>
            <person name="Clum A."/>
            <person name="Steindorff A."/>
            <person name="Ohm R.A."/>
            <person name="Martin F."/>
            <person name="Silar P."/>
            <person name="Natvig D.O."/>
            <person name="Lalanne C."/>
            <person name="Gautier V."/>
            <person name="Ament-Velasquez S.L."/>
            <person name="Kruys A."/>
            <person name="Hutchinson M.I."/>
            <person name="Powell A.J."/>
            <person name="Barry K."/>
            <person name="Miller A.N."/>
            <person name="Grigoriev I.V."/>
            <person name="Debuchy R."/>
            <person name="Gladieux P."/>
            <person name="Hiltunen Thoren M."/>
            <person name="Johannesson H."/>
        </authorList>
    </citation>
    <scope>NUCLEOTIDE SEQUENCE</scope>
    <source>
        <strain evidence="1">CBS 118394</strain>
    </source>
</reference>
<dbReference type="EMBL" id="JAUEDM010000004">
    <property type="protein sequence ID" value="KAK3318126.1"/>
    <property type="molecule type" value="Genomic_DNA"/>
</dbReference>
<sequence length="147" mass="16339">MLVLCGNNNFDYSAVPQSWLSLAPLDLALELQSLASSVPSKTAVAYFICDQHPTDQDTDPKPPVKPEQVLYSVVEQLLEQQAQIMRKMSDVDDIAHKLKRINSDGEGAEHVTCIAMIDDNCQNIRQIPQRCQAPLYIVIDSPELCKG</sequence>
<dbReference type="AlphaFoldDB" id="A0AAE0I5U2"/>